<evidence type="ECO:0000313" key="3">
    <source>
        <dbReference type="EMBL" id="VTS15488.1"/>
    </source>
</evidence>
<feature type="domain" description="Glycosyltransferase subfamily 4-like N-terminal" evidence="2">
    <location>
        <begin position="4"/>
        <end position="148"/>
    </location>
</feature>
<evidence type="ECO:0000259" key="1">
    <source>
        <dbReference type="Pfam" id="PF00534"/>
    </source>
</evidence>
<evidence type="ECO:0000259" key="2">
    <source>
        <dbReference type="Pfam" id="PF13477"/>
    </source>
</evidence>
<dbReference type="Gene3D" id="3.40.50.2000">
    <property type="entry name" value="Glycogen Phosphorylase B"/>
    <property type="match status" value="2"/>
</dbReference>
<proteinExistence type="predicted"/>
<dbReference type="Pfam" id="PF00534">
    <property type="entry name" value="Glycos_transf_1"/>
    <property type="match status" value="1"/>
</dbReference>
<dbReference type="EC" id="2.4.-.-" evidence="3"/>
<sequence>MKKRILFLVNHDIVIYNFRLEIVERLLKEGYEVHISSPDGVRISELKDLGCHFHEIKINRHGMNPIEEFQLIQTYKKLFHKVKPNVILGFTIKPNIYGSIAAKRLKIPFIANITGLGTAVEYKSWKQPIFINLYKYAFKGIYKVYFQNTANRDFFLKHKIIKNQFSLIPGSGVNLHRFSEKEFPHISPIKFAFISRVMKEKGIEQFLDAATYIKKKFPNTEFHIYGFCEQAYEKKLEFLEENGIVKFHGMIKDVAGALENSSCLIHPSYYPEGLSNVLLEASAIGRPIITTDRPGCREVIDDGINGYLIEQKNSEDLISKIEKFLKLSPEQKEDLGHNARLKVEREFDRQIIVEQYIKDIERVINQENEQIL</sequence>
<evidence type="ECO:0000313" key="4">
    <source>
        <dbReference type="Proteomes" id="UP000394068"/>
    </source>
</evidence>
<accession>A0A4U9XRJ8</accession>
<gene>
    <name evidence="3" type="primary">cotSA</name>
    <name evidence="3" type="ORF">NCTC5386_01371</name>
</gene>
<dbReference type="RefSeq" id="WP_077321854.1">
    <property type="nucleotide sequence ID" value="NZ_CABEHT010000001.1"/>
</dbReference>
<keyword evidence="3" id="KW-0808">Transferase</keyword>
<feature type="domain" description="Glycosyl transferase family 1" evidence="1">
    <location>
        <begin position="188"/>
        <end position="340"/>
    </location>
</feature>
<keyword evidence="3" id="KW-0328">Glycosyltransferase</keyword>
<dbReference type="SUPFAM" id="SSF53756">
    <property type="entry name" value="UDP-Glycosyltransferase/glycogen phosphorylase"/>
    <property type="match status" value="1"/>
</dbReference>
<dbReference type="InterPro" id="IPR028098">
    <property type="entry name" value="Glyco_trans_4-like_N"/>
</dbReference>
<protein>
    <submittedName>
        <fullName evidence="3">Glycosyl transferase</fullName>
        <ecNumber evidence="3">2.4.-.-</ecNumber>
    </submittedName>
</protein>
<dbReference type="PANTHER" id="PTHR12526:SF630">
    <property type="entry name" value="GLYCOSYLTRANSFERASE"/>
    <property type="match status" value="1"/>
</dbReference>
<dbReference type="Pfam" id="PF13477">
    <property type="entry name" value="Glyco_trans_4_2"/>
    <property type="match status" value="1"/>
</dbReference>
<name>A0A4U9XRJ8_9STRE</name>
<dbReference type="InterPro" id="IPR001296">
    <property type="entry name" value="Glyco_trans_1"/>
</dbReference>
<organism evidence="3 4">
    <name type="scientific">Streptococcus pseudoporcinus</name>
    <dbReference type="NCBI Taxonomy" id="361101"/>
    <lineage>
        <taxon>Bacteria</taxon>
        <taxon>Bacillati</taxon>
        <taxon>Bacillota</taxon>
        <taxon>Bacilli</taxon>
        <taxon>Lactobacillales</taxon>
        <taxon>Streptococcaceae</taxon>
        <taxon>Streptococcus</taxon>
    </lineage>
</organism>
<reference evidence="3 4" key="1">
    <citation type="submission" date="2019-05" db="EMBL/GenBank/DDBJ databases">
        <authorList>
            <consortium name="Pathogen Informatics"/>
        </authorList>
    </citation>
    <scope>NUCLEOTIDE SEQUENCE [LARGE SCALE GENOMIC DNA]</scope>
    <source>
        <strain evidence="3 4">NCTC5386</strain>
    </source>
</reference>
<dbReference type="CDD" id="cd03808">
    <property type="entry name" value="GT4_CapM-like"/>
    <property type="match status" value="1"/>
</dbReference>
<dbReference type="EMBL" id="CABEHT010000001">
    <property type="protein sequence ID" value="VTS15488.1"/>
    <property type="molecule type" value="Genomic_DNA"/>
</dbReference>
<dbReference type="PANTHER" id="PTHR12526">
    <property type="entry name" value="GLYCOSYLTRANSFERASE"/>
    <property type="match status" value="1"/>
</dbReference>
<dbReference type="AlphaFoldDB" id="A0A4U9XRJ8"/>
<dbReference type="Proteomes" id="UP000394068">
    <property type="component" value="Unassembled WGS sequence"/>
</dbReference>
<dbReference type="GO" id="GO:0016757">
    <property type="term" value="F:glycosyltransferase activity"/>
    <property type="evidence" value="ECO:0007669"/>
    <property type="project" value="UniProtKB-KW"/>
</dbReference>